<dbReference type="Proteomes" id="UP000199423">
    <property type="component" value="Unassembled WGS sequence"/>
</dbReference>
<dbReference type="PRINTS" id="PR00080">
    <property type="entry name" value="SDRFAMILY"/>
</dbReference>
<dbReference type="GO" id="GO:0016616">
    <property type="term" value="F:oxidoreductase activity, acting on the CH-OH group of donors, NAD or NADP as acceptor"/>
    <property type="evidence" value="ECO:0007669"/>
    <property type="project" value="TreeGrafter"/>
</dbReference>
<evidence type="ECO:0000259" key="3">
    <source>
        <dbReference type="SMART" id="SM00822"/>
    </source>
</evidence>
<accession>A0A1I7NK00</accession>
<dbReference type="InterPro" id="IPR020904">
    <property type="entry name" value="Sc_DH/Rdtase_CS"/>
</dbReference>
<dbReference type="InterPro" id="IPR057326">
    <property type="entry name" value="KR_dom"/>
</dbReference>
<dbReference type="PANTHER" id="PTHR42760">
    <property type="entry name" value="SHORT-CHAIN DEHYDROGENASES/REDUCTASES FAMILY MEMBER"/>
    <property type="match status" value="1"/>
</dbReference>
<organism evidence="4 5">
    <name type="scientific">Hyphomicrobium facile</name>
    <dbReference type="NCBI Taxonomy" id="51670"/>
    <lineage>
        <taxon>Bacteria</taxon>
        <taxon>Pseudomonadati</taxon>
        <taxon>Pseudomonadota</taxon>
        <taxon>Alphaproteobacteria</taxon>
        <taxon>Hyphomicrobiales</taxon>
        <taxon>Hyphomicrobiaceae</taxon>
        <taxon>Hyphomicrobium</taxon>
    </lineage>
</organism>
<dbReference type="EMBL" id="FPCH01000002">
    <property type="protein sequence ID" value="SFV34991.1"/>
    <property type="molecule type" value="Genomic_DNA"/>
</dbReference>
<dbReference type="STRING" id="51670.SAMN04488557_2475"/>
<sequence length="258" mass="26978">MVKFAFEGKSVLITGASQGIGLAIAEAFADAGADISILAENDGIHKAGADLEKRFGRPVRALQCDISDQEQVRASLAGIERFDVVINNAGYQPATPILAANDKVDAEFRKVIDVNVMGTYYVTREALPRIPRGGSIIITASIWGRTGAAGYSGYAASKHAVVGFMRSLAMELGRDGITVNAVCPGLVETEGAMWTIRDEAAATGASVEAVVESHLRGQPIPGVMPATAIAPMYLFLASEAAADITGQCFGVDRGSFIG</sequence>
<dbReference type="AlphaFoldDB" id="A0A1I7NK00"/>
<evidence type="ECO:0000256" key="2">
    <source>
        <dbReference type="ARBA" id="ARBA00023002"/>
    </source>
</evidence>
<dbReference type="SUPFAM" id="SSF51735">
    <property type="entry name" value="NAD(P)-binding Rossmann-fold domains"/>
    <property type="match status" value="1"/>
</dbReference>
<dbReference type="InterPro" id="IPR002347">
    <property type="entry name" value="SDR_fam"/>
</dbReference>
<feature type="domain" description="Ketoreductase" evidence="3">
    <location>
        <begin position="9"/>
        <end position="185"/>
    </location>
</feature>
<dbReference type="CDD" id="cd05233">
    <property type="entry name" value="SDR_c"/>
    <property type="match status" value="1"/>
</dbReference>
<keyword evidence="5" id="KW-1185">Reference proteome</keyword>
<evidence type="ECO:0000313" key="5">
    <source>
        <dbReference type="Proteomes" id="UP000199423"/>
    </source>
</evidence>
<dbReference type="PRINTS" id="PR00081">
    <property type="entry name" value="GDHRDH"/>
</dbReference>
<dbReference type="RefSeq" id="WP_092867951.1">
    <property type="nucleotide sequence ID" value="NZ_FPCH01000002.1"/>
</dbReference>
<dbReference type="PANTHER" id="PTHR42760:SF37">
    <property type="entry name" value="CLAVALDEHYDE DEHYDROGENASE"/>
    <property type="match status" value="1"/>
</dbReference>
<dbReference type="Gene3D" id="3.40.50.720">
    <property type="entry name" value="NAD(P)-binding Rossmann-like Domain"/>
    <property type="match status" value="1"/>
</dbReference>
<evidence type="ECO:0000313" key="4">
    <source>
        <dbReference type="EMBL" id="SFV34991.1"/>
    </source>
</evidence>
<evidence type="ECO:0000256" key="1">
    <source>
        <dbReference type="ARBA" id="ARBA00006484"/>
    </source>
</evidence>
<keyword evidence="2" id="KW-0560">Oxidoreductase</keyword>
<gene>
    <name evidence="4" type="ORF">SAMN04488557_2475</name>
</gene>
<dbReference type="Pfam" id="PF13561">
    <property type="entry name" value="adh_short_C2"/>
    <property type="match status" value="1"/>
</dbReference>
<dbReference type="InterPro" id="IPR036291">
    <property type="entry name" value="NAD(P)-bd_dom_sf"/>
</dbReference>
<dbReference type="PROSITE" id="PS00061">
    <property type="entry name" value="ADH_SHORT"/>
    <property type="match status" value="1"/>
</dbReference>
<name>A0A1I7NK00_9HYPH</name>
<protein>
    <submittedName>
        <fullName evidence="4">3-hydroxybutyrate dehydrogenase</fullName>
    </submittedName>
</protein>
<dbReference type="OrthoDB" id="9803333at2"/>
<dbReference type="SMART" id="SM00822">
    <property type="entry name" value="PKS_KR"/>
    <property type="match status" value="1"/>
</dbReference>
<comment type="similarity">
    <text evidence="1">Belongs to the short-chain dehydrogenases/reductases (SDR) family.</text>
</comment>
<reference evidence="5" key="1">
    <citation type="submission" date="2016-10" db="EMBL/GenBank/DDBJ databases">
        <authorList>
            <person name="Varghese N."/>
            <person name="Submissions S."/>
        </authorList>
    </citation>
    <scope>NUCLEOTIDE SEQUENCE [LARGE SCALE GENOMIC DNA]</scope>
    <source>
        <strain evidence="5">DSM 1565</strain>
    </source>
</reference>
<dbReference type="FunFam" id="3.40.50.720:FF:000084">
    <property type="entry name" value="Short-chain dehydrogenase reductase"/>
    <property type="match status" value="1"/>
</dbReference>
<proteinExistence type="inferred from homology"/>